<dbReference type="EMBL" id="CAMAPF010000245">
    <property type="protein sequence ID" value="CAH9115426.1"/>
    <property type="molecule type" value="Genomic_DNA"/>
</dbReference>
<feature type="region of interest" description="Disordered" evidence="1">
    <location>
        <begin position="1"/>
        <end position="46"/>
    </location>
</feature>
<feature type="region of interest" description="Disordered" evidence="1">
    <location>
        <begin position="69"/>
        <end position="89"/>
    </location>
</feature>
<accession>A0AAV0E2H6</accession>
<proteinExistence type="predicted"/>
<evidence type="ECO:0000313" key="2">
    <source>
        <dbReference type="EMBL" id="CAH9115426.1"/>
    </source>
</evidence>
<protein>
    <submittedName>
        <fullName evidence="2">Uncharacterized protein</fullName>
    </submittedName>
</protein>
<dbReference type="Proteomes" id="UP001152523">
    <property type="component" value="Unassembled WGS sequence"/>
</dbReference>
<evidence type="ECO:0000313" key="3">
    <source>
        <dbReference type="Proteomes" id="UP001152523"/>
    </source>
</evidence>
<feature type="compositionally biased region" description="Pro residues" evidence="1">
    <location>
        <begin position="77"/>
        <end position="87"/>
    </location>
</feature>
<organism evidence="2 3">
    <name type="scientific">Cuscuta epithymum</name>
    <dbReference type="NCBI Taxonomy" id="186058"/>
    <lineage>
        <taxon>Eukaryota</taxon>
        <taxon>Viridiplantae</taxon>
        <taxon>Streptophyta</taxon>
        <taxon>Embryophyta</taxon>
        <taxon>Tracheophyta</taxon>
        <taxon>Spermatophyta</taxon>
        <taxon>Magnoliopsida</taxon>
        <taxon>eudicotyledons</taxon>
        <taxon>Gunneridae</taxon>
        <taxon>Pentapetalae</taxon>
        <taxon>asterids</taxon>
        <taxon>lamiids</taxon>
        <taxon>Solanales</taxon>
        <taxon>Convolvulaceae</taxon>
        <taxon>Cuscuteae</taxon>
        <taxon>Cuscuta</taxon>
        <taxon>Cuscuta subgen. Cuscuta</taxon>
    </lineage>
</organism>
<evidence type="ECO:0000256" key="1">
    <source>
        <dbReference type="SAM" id="MobiDB-lite"/>
    </source>
</evidence>
<gene>
    <name evidence="2" type="ORF">CEPIT_LOCUS21075</name>
</gene>
<keyword evidence="3" id="KW-1185">Reference proteome</keyword>
<comment type="caution">
    <text evidence="2">The sequence shown here is derived from an EMBL/GenBank/DDBJ whole genome shotgun (WGS) entry which is preliminary data.</text>
</comment>
<dbReference type="AlphaFoldDB" id="A0AAV0E2H6"/>
<sequence length="109" mass="11897">MAGEIVYSHHPTPPPFPRSSSSHRSFRRRSALPNHHFFPSRRPPPRMPLPGLAFVSSFAALGVPSLVGPPRLSHLQLPPPPPRPPPSHSLCSVHFRPFPALLGQSLLGS</sequence>
<reference evidence="2" key="1">
    <citation type="submission" date="2022-07" db="EMBL/GenBank/DDBJ databases">
        <authorList>
            <person name="Macas J."/>
            <person name="Novak P."/>
            <person name="Neumann P."/>
        </authorList>
    </citation>
    <scope>NUCLEOTIDE SEQUENCE</scope>
</reference>
<name>A0AAV0E2H6_9ASTE</name>